<dbReference type="eggNOG" id="ENOG5033E2A">
    <property type="taxonomic scope" value="Bacteria"/>
</dbReference>
<keyword evidence="1" id="KW-1133">Transmembrane helix</keyword>
<proteinExistence type="predicted"/>
<dbReference type="EMBL" id="AYXG01000001">
    <property type="protein sequence ID" value="EWC64653.1"/>
    <property type="molecule type" value="Genomic_DNA"/>
</dbReference>
<feature type="transmembrane region" description="Helical" evidence="1">
    <location>
        <begin position="267"/>
        <end position="287"/>
    </location>
</feature>
<feature type="transmembrane region" description="Helical" evidence="1">
    <location>
        <begin position="240"/>
        <end position="261"/>
    </location>
</feature>
<dbReference type="AlphaFoldDB" id="W7IWF8"/>
<dbReference type="Proteomes" id="UP000019277">
    <property type="component" value="Unassembled WGS sequence"/>
</dbReference>
<accession>W7IWF8</accession>
<dbReference type="PATRIC" id="fig|909613.9.peg.8"/>
<feature type="transmembrane region" description="Helical" evidence="1">
    <location>
        <begin position="137"/>
        <end position="155"/>
    </location>
</feature>
<feature type="transmembrane region" description="Helical" evidence="1">
    <location>
        <begin position="69"/>
        <end position="93"/>
    </location>
</feature>
<dbReference type="OrthoDB" id="5150238at2"/>
<evidence type="ECO:0000313" key="3">
    <source>
        <dbReference type="Proteomes" id="UP000019277"/>
    </source>
</evidence>
<dbReference type="RefSeq" id="WP_035277519.1">
    <property type="nucleotide sequence ID" value="NZ_AYXG01000001.1"/>
</dbReference>
<feature type="transmembrane region" description="Helical" evidence="1">
    <location>
        <begin position="190"/>
        <end position="210"/>
    </location>
</feature>
<comment type="caution">
    <text evidence="2">The sequence shown here is derived from an EMBL/GenBank/DDBJ whole genome shotgun (WGS) entry which is preliminary data.</text>
</comment>
<sequence length="297" mass="31385">MSDLERRYRRLLALYPRDHRERRGEEMLAVLLESADPGWRESADLVRGALRLHLRRAFALDGGVDPRDVLAVVSLLAPVAVLAGATTAVHEVAWWVRNDALGDLSWTQQVPDAPVWAIWLLTAVLSAFGLRRAAAAGAWLGAIGFLVLSVDPHWIPAPHAGSTLLGLLTAISLTWSPGPRSGRERVGGAGVPIVAAAVVAHVAVGTLAHGSPSVEFVELAVLAVGALFACGAGSRVGRRAALVLVLPVATALLTAVVQDVSGRLPDIAQYALLYGLPLVVLVLLGAMPRSVKRRTGR</sequence>
<keyword evidence="1" id="KW-0472">Membrane</keyword>
<keyword evidence="1" id="KW-0812">Transmembrane</keyword>
<gene>
    <name evidence="2" type="ORF">UO65_0008</name>
</gene>
<organism evidence="2 3">
    <name type="scientific">Actinokineospora spheciospongiae</name>
    <dbReference type="NCBI Taxonomy" id="909613"/>
    <lineage>
        <taxon>Bacteria</taxon>
        <taxon>Bacillati</taxon>
        <taxon>Actinomycetota</taxon>
        <taxon>Actinomycetes</taxon>
        <taxon>Pseudonocardiales</taxon>
        <taxon>Pseudonocardiaceae</taxon>
        <taxon>Actinokineospora</taxon>
    </lineage>
</organism>
<keyword evidence="3" id="KW-1185">Reference proteome</keyword>
<name>W7IWF8_9PSEU</name>
<evidence type="ECO:0000256" key="1">
    <source>
        <dbReference type="SAM" id="Phobius"/>
    </source>
</evidence>
<feature type="transmembrane region" description="Helical" evidence="1">
    <location>
        <begin position="216"/>
        <end position="233"/>
    </location>
</feature>
<evidence type="ECO:0000313" key="2">
    <source>
        <dbReference type="EMBL" id="EWC64653.1"/>
    </source>
</evidence>
<feature type="transmembrane region" description="Helical" evidence="1">
    <location>
        <begin position="113"/>
        <end position="130"/>
    </location>
</feature>
<protein>
    <submittedName>
        <fullName evidence="2">Uncharacterized protein</fullName>
    </submittedName>
</protein>
<dbReference type="STRING" id="909613.UO65_0008"/>
<feature type="transmembrane region" description="Helical" evidence="1">
    <location>
        <begin position="161"/>
        <end position="178"/>
    </location>
</feature>
<reference evidence="2 3" key="1">
    <citation type="journal article" date="2014" name="Genome Announc.">
        <title>Draft Genome Sequence of the Antitrypanosomally Active Sponge-Associated Bacterium Actinokineospora sp. Strain EG49.</title>
        <authorList>
            <person name="Harjes J."/>
            <person name="Ryu T."/>
            <person name="Abdelmohsen U.R."/>
            <person name="Moitinho-Silva L."/>
            <person name="Horn H."/>
            <person name="Ravasi T."/>
            <person name="Hentschel U."/>
        </authorList>
    </citation>
    <scope>NUCLEOTIDE SEQUENCE [LARGE SCALE GENOMIC DNA]</scope>
    <source>
        <strain evidence="2 3">EG49</strain>
    </source>
</reference>